<organism evidence="1 2">
    <name type="scientific">Candidatus Taylorbacteria bacterium RIFCSPLOWO2_02_FULL_46_40</name>
    <dbReference type="NCBI Taxonomy" id="1802329"/>
    <lineage>
        <taxon>Bacteria</taxon>
        <taxon>Candidatus Tayloriibacteriota</taxon>
    </lineage>
</organism>
<proteinExistence type="predicted"/>
<evidence type="ECO:0000313" key="2">
    <source>
        <dbReference type="Proteomes" id="UP000176429"/>
    </source>
</evidence>
<sequence>MSYAFADWTAPKSVAPTCVTDPTNPSYDRGCLSPINVGSESQLKQGSLTISAGDFRVANGKIGVGTLNPFFSVDASGAGDIWGSRSIGGSSQDNSKWFYMLIPTDGSRMSADIVRSSNTNLRIATQVTRGSSPFTEQVTVTKEGRVGIGTSNPAQTLDVNGTVAIRGGAPGPGKVLTSVDATGNARWVDAVAGGICDTAPFQIVSINTVYQNTSSTQLIVVASAYATSVKADLEGYIGPSNTPTTLVATDSSPSMVDSRRSITFVVPPGYFYKISDTNSSAGYIAQAWKVCGGGSGGGCRSESGEITSTGPGKYPVTFNRSFYDIPMIKTYIYATSIPAPYLVPNMEVPGWTDFETTSENVNNTYWGIVLDMVTNASFKIVQQPSWVDGMRIKWIAIGDC</sequence>
<dbReference type="EMBL" id="MHSH01000057">
    <property type="protein sequence ID" value="OHA39998.1"/>
    <property type="molecule type" value="Genomic_DNA"/>
</dbReference>
<dbReference type="Proteomes" id="UP000176429">
    <property type="component" value="Unassembled WGS sequence"/>
</dbReference>
<protein>
    <submittedName>
        <fullName evidence="1">Uncharacterized protein</fullName>
    </submittedName>
</protein>
<dbReference type="AlphaFoldDB" id="A0A1G2NV99"/>
<comment type="caution">
    <text evidence="1">The sequence shown here is derived from an EMBL/GenBank/DDBJ whole genome shotgun (WGS) entry which is preliminary data.</text>
</comment>
<evidence type="ECO:0000313" key="1">
    <source>
        <dbReference type="EMBL" id="OHA39998.1"/>
    </source>
</evidence>
<reference evidence="1 2" key="1">
    <citation type="journal article" date="2016" name="Nat. Commun.">
        <title>Thousands of microbial genomes shed light on interconnected biogeochemical processes in an aquifer system.</title>
        <authorList>
            <person name="Anantharaman K."/>
            <person name="Brown C.T."/>
            <person name="Hug L.A."/>
            <person name="Sharon I."/>
            <person name="Castelle C.J."/>
            <person name="Probst A.J."/>
            <person name="Thomas B.C."/>
            <person name="Singh A."/>
            <person name="Wilkins M.J."/>
            <person name="Karaoz U."/>
            <person name="Brodie E.L."/>
            <person name="Williams K.H."/>
            <person name="Hubbard S.S."/>
            <person name="Banfield J.F."/>
        </authorList>
    </citation>
    <scope>NUCLEOTIDE SEQUENCE [LARGE SCALE GENOMIC DNA]</scope>
</reference>
<name>A0A1G2NV99_9BACT</name>
<gene>
    <name evidence="1" type="ORF">A3H68_00115</name>
</gene>
<accession>A0A1G2NV99</accession>